<dbReference type="Gene3D" id="3.40.50.2300">
    <property type="match status" value="1"/>
</dbReference>
<name>A0A0U9HPV4_9BACT</name>
<sequence>MKKRVLICVQKDIKNAINWALKDLPEVSPQYFDHVYQMEKLFESDINFCGIIIDSQIDGESTTPFLQKIRDKSKIKILLIVSTDTGKQEIINLIQDKMVDNVIVRPFSANQIVDAVAKLCGIHISKEKPWYMYTKPE</sequence>
<accession>A0A0U9HPV4</accession>
<evidence type="ECO:0008006" key="3">
    <source>
        <dbReference type="Google" id="ProtNLM"/>
    </source>
</evidence>
<dbReference type="OrthoDB" id="9792728at2"/>
<dbReference type="InterPro" id="IPR011006">
    <property type="entry name" value="CheY-like_superfamily"/>
</dbReference>
<evidence type="ECO:0000313" key="1">
    <source>
        <dbReference type="EMBL" id="GAQ95091.1"/>
    </source>
</evidence>
<protein>
    <recommendedName>
        <fullName evidence="3">Response regulatory domain-containing protein</fullName>
    </recommendedName>
</protein>
<evidence type="ECO:0000313" key="2">
    <source>
        <dbReference type="Proteomes" id="UP000054976"/>
    </source>
</evidence>
<keyword evidence="2" id="KW-1185">Reference proteome</keyword>
<dbReference type="SUPFAM" id="SSF52172">
    <property type="entry name" value="CheY-like"/>
    <property type="match status" value="1"/>
</dbReference>
<dbReference type="RefSeq" id="WP_059176488.1">
    <property type="nucleotide sequence ID" value="NZ_BCNO01000001.1"/>
</dbReference>
<reference evidence="2" key="1">
    <citation type="submission" date="2016-01" db="EMBL/GenBank/DDBJ databases">
        <title>Draft genome sequence of Thermodesulfovibrio aggregans strain TGE-P1.</title>
        <authorList>
            <person name="Sekiguchi Y."/>
            <person name="Ohashi A."/>
            <person name="Matsuura N."/>
            <person name="Tourlousse M.D."/>
        </authorList>
    </citation>
    <scope>NUCLEOTIDE SEQUENCE [LARGE SCALE GENOMIC DNA]</scope>
    <source>
        <strain evidence="2">TGE-P1</strain>
    </source>
</reference>
<dbReference type="STRING" id="86166.TAGGR_11292"/>
<dbReference type="Proteomes" id="UP000054976">
    <property type="component" value="Unassembled WGS sequence"/>
</dbReference>
<comment type="caution">
    <text evidence="1">The sequence shown here is derived from an EMBL/GenBank/DDBJ whole genome shotgun (WGS) entry which is preliminary data.</text>
</comment>
<proteinExistence type="predicted"/>
<gene>
    <name evidence="1" type="ORF">TAGGR_11292</name>
</gene>
<dbReference type="EMBL" id="BCNO01000001">
    <property type="protein sequence ID" value="GAQ95091.1"/>
    <property type="molecule type" value="Genomic_DNA"/>
</dbReference>
<organism evidence="1 2">
    <name type="scientific">Thermodesulfovibrio aggregans</name>
    <dbReference type="NCBI Taxonomy" id="86166"/>
    <lineage>
        <taxon>Bacteria</taxon>
        <taxon>Pseudomonadati</taxon>
        <taxon>Nitrospirota</taxon>
        <taxon>Thermodesulfovibrionia</taxon>
        <taxon>Thermodesulfovibrionales</taxon>
        <taxon>Thermodesulfovibrionaceae</taxon>
        <taxon>Thermodesulfovibrio</taxon>
    </lineage>
</organism>
<dbReference type="AlphaFoldDB" id="A0A0U9HPV4"/>